<evidence type="ECO:0000256" key="1">
    <source>
        <dbReference type="SAM" id="MobiDB-lite"/>
    </source>
</evidence>
<evidence type="ECO:0000313" key="2">
    <source>
        <dbReference type="Proteomes" id="UP001652580"/>
    </source>
</evidence>
<keyword evidence="2" id="KW-1185">Reference proteome</keyword>
<name>A0ABM3TRA7_BALAC</name>
<evidence type="ECO:0000313" key="3">
    <source>
        <dbReference type="RefSeq" id="XP_057404639.1"/>
    </source>
</evidence>
<reference evidence="3" key="1">
    <citation type="submission" date="2025-08" db="UniProtKB">
        <authorList>
            <consortium name="RefSeq"/>
        </authorList>
    </citation>
    <scope>IDENTIFICATION</scope>
</reference>
<sequence length="326" mass="33957">MCKMSPPVLPAPGSRGRTLQATLKSPHISSQALFSESSGTPRYLCEYVSATSWATCSGAVSGTARSSTGPCTSMPSPCTAACPAGTPCVSACPSPQASASSCSALLQRLPSGCILCGPQSISDNIDISVSTSPSLCLSVPLSLCLPFSCANFYTKGSISCMQLCLSLCNLMNLGTLTLLIRNSSQLKAVPALSELTPPTPTTQVASTFAQVDPHGMAVSVEQFLTQMAGPRHMCFGLEGLACGPGRLVSPEGSSELPGWVQGRYKRGWQLSPEASAPRSPGGVATVPQSSDERLQAGREEVAQLRPLSWTWGQCLWPQGQAGRTEP</sequence>
<proteinExistence type="predicted"/>
<gene>
    <name evidence="3" type="primary">LOC114235760</name>
</gene>
<dbReference type="GeneID" id="114235760"/>
<organism evidence="2 3">
    <name type="scientific">Balaenoptera acutorostrata</name>
    <name type="common">Common minke whale</name>
    <name type="synonym">Balaena rostrata</name>
    <dbReference type="NCBI Taxonomy" id="9767"/>
    <lineage>
        <taxon>Eukaryota</taxon>
        <taxon>Metazoa</taxon>
        <taxon>Chordata</taxon>
        <taxon>Craniata</taxon>
        <taxon>Vertebrata</taxon>
        <taxon>Euteleostomi</taxon>
        <taxon>Mammalia</taxon>
        <taxon>Eutheria</taxon>
        <taxon>Laurasiatheria</taxon>
        <taxon>Artiodactyla</taxon>
        <taxon>Whippomorpha</taxon>
        <taxon>Cetacea</taxon>
        <taxon>Mysticeti</taxon>
        <taxon>Balaenopteridae</taxon>
        <taxon>Balaenoptera</taxon>
    </lineage>
</organism>
<protein>
    <submittedName>
        <fullName evidence="3">Uncharacterized protein LOC114235760 isoform X1</fullName>
    </submittedName>
</protein>
<dbReference type="Proteomes" id="UP001652580">
    <property type="component" value="Chromosome 6"/>
</dbReference>
<dbReference type="RefSeq" id="XP_057404639.1">
    <property type="nucleotide sequence ID" value="XM_057548656.1"/>
</dbReference>
<feature type="region of interest" description="Disordered" evidence="1">
    <location>
        <begin position="271"/>
        <end position="294"/>
    </location>
</feature>
<accession>A0ABM3TRA7</accession>